<evidence type="ECO:0000313" key="4">
    <source>
        <dbReference type="Proteomes" id="UP000515312"/>
    </source>
</evidence>
<dbReference type="InterPro" id="IPR052702">
    <property type="entry name" value="MscS-like_channel"/>
</dbReference>
<dbReference type="InterPro" id="IPR011066">
    <property type="entry name" value="MscS_channel_C_sf"/>
</dbReference>
<dbReference type="GO" id="GO:0016020">
    <property type="term" value="C:membrane"/>
    <property type="evidence" value="ECO:0007669"/>
    <property type="project" value="InterPro"/>
</dbReference>
<dbReference type="Proteomes" id="UP000515312">
    <property type="component" value="Chromosome"/>
</dbReference>
<dbReference type="Gene3D" id="2.30.30.60">
    <property type="match status" value="1"/>
</dbReference>
<dbReference type="PANTHER" id="PTHR30347:SF1">
    <property type="entry name" value="MECHANOSENSITIVE CHANNEL MSCK"/>
    <property type="match status" value="1"/>
</dbReference>
<dbReference type="AlphaFoldDB" id="A0A7G8BNY0"/>
<feature type="domain" description="Mechanosensitive ion channel MscS C-terminal" evidence="2">
    <location>
        <begin position="54"/>
        <end position="136"/>
    </location>
</feature>
<reference evidence="3 4" key="1">
    <citation type="submission" date="2020-08" db="EMBL/GenBank/DDBJ databases">
        <title>Edaphobacter telluris sp. nov. and Acidobacterium dinghuensis sp. nov., two acidobacteria isolated from forest soil.</title>
        <authorList>
            <person name="Fu J."/>
            <person name="Qiu L."/>
        </authorList>
    </citation>
    <scope>NUCLEOTIDE SEQUENCE [LARGE SCALE GENOMIC DNA]</scope>
    <source>
        <strain evidence="3">4Y35</strain>
    </source>
</reference>
<organism evidence="3 4">
    <name type="scientific">Alloacidobacterium dinghuense</name>
    <dbReference type="NCBI Taxonomy" id="2763107"/>
    <lineage>
        <taxon>Bacteria</taxon>
        <taxon>Pseudomonadati</taxon>
        <taxon>Acidobacteriota</taxon>
        <taxon>Terriglobia</taxon>
        <taxon>Terriglobales</taxon>
        <taxon>Acidobacteriaceae</taxon>
        <taxon>Alloacidobacterium</taxon>
    </lineage>
</organism>
<dbReference type="KEGG" id="adin:H7849_10330"/>
<keyword evidence="4" id="KW-1185">Reference proteome</keyword>
<dbReference type="InterPro" id="IPR023408">
    <property type="entry name" value="MscS_beta-dom_sf"/>
</dbReference>
<dbReference type="Pfam" id="PF21082">
    <property type="entry name" value="MS_channel_3rd"/>
    <property type="match status" value="1"/>
</dbReference>
<dbReference type="InterPro" id="IPR006685">
    <property type="entry name" value="MscS_channel_2nd"/>
</dbReference>
<dbReference type="EMBL" id="CP060394">
    <property type="protein sequence ID" value="QNI34250.1"/>
    <property type="molecule type" value="Genomic_DNA"/>
</dbReference>
<dbReference type="InterPro" id="IPR049278">
    <property type="entry name" value="MS_channel_C"/>
</dbReference>
<dbReference type="GO" id="GO:0055085">
    <property type="term" value="P:transmembrane transport"/>
    <property type="evidence" value="ECO:0007669"/>
    <property type="project" value="InterPro"/>
</dbReference>
<protein>
    <submittedName>
        <fullName evidence="3">Mechanosensitive ion channel</fullName>
    </submittedName>
</protein>
<name>A0A7G8BNY0_9BACT</name>
<evidence type="ECO:0000259" key="2">
    <source>
        <dbReference type="Pfam" id="PF21082"/>
    </source>
</evidence>
<dbReference type="Gene3D" id="3.30.70.100">
    <property type="match status" value="1"/>
</dbReference>
<dbReference type="PANTHER" id="PTHR30347">
    <property type="entry name" value="POTASSIUM CHANNEL RELATED"/>
    <property type="match status" value="1"/>
</dbReference>
<sequence length="178" mass="19783">MTSEALTERSCAFGGRSTWVCTNDNEIIIVPNTNFITNSVTNWTANDAKVRFAIKVGVSYSSDPQEVKALLPDLAAQHPDVLRDPPPEVIFSDLGDSSLIFLLRIWTAKELGNPQALKSDLYFSIFDAFREHGIEMPFSQLDLHLRTVDASIINTLPNKSILRNGQHNSSIKPVTAKR</sequence>
<feature type="domain" description="Mechanosensitive ion channel MscS" evidence="1">
    <location>
        <begin position="16"/>
        <end position="44"/>
    </location>
</feature>
<dbReference type="SUPFAM" id="SSF82689">
    <property type="entry name" value="Mechanosensitive channel protein MscS (YggB), C-terminal domain"/>
    <property type="match status" value="1"/>
</dbReference>
<dbReference type="Pfam" id="PF00924">
    <property type="entry name" value="MS_channel_2nd"/>
    <property type="match status" value="1"/>
</dbReference>
<accession>A0A7G8BNY0</accession>
<dbReference type="RefSeq" id="WP_186746273.1">
    <property type="nucleotide sequence ID" value="NZ_CP060394.1"/>
</dbReference>
<proteinExistence type="predicted"/>
<evidence type="ECO:0000313" key="3">
    <source>
        <dbReference type="EMBL" id="QNI34250.1"/>
    </source>
</evidence>
<evidence type="ECO:0000259" key="1">
    <source>
        <dbReference type="Pfam" id="PF00924"/>
    </source>
</evidence>
<gene>
    <name evidence="3" type="ORF">H7849_10330</name>
</gene>